<evidence type="ECO:0000259" key="8">
    <source>
        <dbReference type="PROSITE" id="PS50102"/>
    </source>
</evidence>
<dbReference type="PROSITE" id="PS50158">
    <property type="entry name" value="ZF_CCHC"/>
    <property type="match status" value="1"/>
</dbReference>
<keyword evidence="11" id="KW-1185">Reference proteome</keyword>
<organism evidence="10 11">
    <name type="scientific">Acer yangbiense</name>
    <dbReference type="NCBI Taxonomy" id="1000413"/>
    <lineage>
        <taxon>Eukaryota</taxon>
        <taxon>Viridiplantae</taxon>
        <taxon>Streptophyta</taxon>
        <taxon>Embryophyta</taxon>
        <taxon>Tracheophyta</taxon>
        <taxon>Spermatophyta</taxon>
        <taxon>Magnoliopsida</taxon>
        <taxon>eudicotyledons</taxon>
        <taxon>Gunneridae</taxon>
        <taxon>Pentapetalae</taxon>
        <taxon>rosids</taxon>
        <taxon>malvids</taxon>
        <taxon>Sapindales</taxon>
        <taxon>Sapindaceae</taxon>
        <taxon>Hippocastanoideae</taxon>
        <taxon>Acereae</taxon>
        <taxon>Acer</taxon>
    </lineage>
</organism>
<dbReference type="PANTHER" id="PTHR48038:SF2">
    <property type="entry name" value="OS02G0536400 PROTEIN"/>
    <property type="match status" value="1"/>
</dbReference>
<dbReference type="InterPro" id="IPR012677">
    <property type="entry name" value="Nucleotide-bd_a/b_plait_sf"/>
</dbReference>
<dbReference type="SUPFAM" id="SSF52490">
    <property type="entry name" value="Tubulin nucleotide-binding domain-like"/>
    <property type="match status" value="1"/>
</dbReference>
<keyword evidence="5" id="KW-0863">Zinc-finger</keyword>
<feature type="compositionally biased region" description="Low complexity" evidence="7">
    <location>
        <begin position="546"/>
        <end position="575"/>
    </location>
</feature>
<feature type="compositionally biased region" description="Basic residues" evidence="7">
    <location>
        <begin position="495"/>
        <end position="516"/>
    </location>
</feature>
<dbReference type="Pfam" id="PF00098">
    <property type="entry name" value="zf-CCHC"/>
    <property type="match status" value="1"/>
</dbReference>
<feature type="compositionally biased region" description="Low complexity" evidence="7">
    <location>
        <begin position="587"/>
        <end position="597"/>
    </location>
</feature>
<comment type="similarity">
    <text evidence="1">Belongs to the tubulin family.</text>
</comment>
<evidence type="ECO:0000313" key="11">
    <source>
        <dbReference type="Proteomes" id="UP000323000"/>
    </source>
</evidence>
<evidence type="ECO:0008006" key="12">
    <source>
        <dbReference type="Google" id="ProtNLM"/>
    </source>
</evidence>
<evidence type="ECO:0000256" key="7">
    <source>
        <dbReference type="SAM" id="MobiDB-lite"/>
    </source>
</evidence>
<dbReference type="AlphaFoldDB" id="A0A5C7HPE1"/>
<dbReference type="Gene3D" id="3.40.50.1440">
    <property type="entry name" value="Tubulin/FtsZ, GTPase domain"/>
    <property type="match status" value="1"/>
</dbReference>
<feature type="compositionally biased region" description="Basic and acidic residues" evidence="7">
    <location>
        <begin position="485"/>
        <end position="494"/>
    </location>
</feature>
<dbReference type="InterPro" id="IPR000217">
    <property type="entry name" value="Tubulin"/>
</dbReference>
<comment type="caution">
    <text evidence="10">The sequence shown here is derived from an EMBL/GenBank/DDBJ whole genome shotgun (WGS) entry which is preliminary data.</text>
</comment>
<dbReference type="PRINTS" id="PR01161">
    <property type="entry name" value="TUBULIN"/>
</dbReference>
<dbReference type="InterPro" id="IPR001878">
    <property type="entry name" value="Znf_CCHC"/>
</dbReference>
<feature type="domain" description="CCHC-type" evidence="9">
    <location>
        <begin position="396"/>
        <end position="409"/>
    </location>
</feature>
<dbReference type="EMBL" id="VAHF01000007">
    <property type="protein sequence ID" value="TXG58176.1"/>
    <property type="molecule type" value="Genomic_DNA"/>
</dbReference>
<dbReference type="SMART" id="SM00343">
    <property type="entry name" value="ZnF_C2HC"/>
    <property type="match status" value="1"/>
</dbReference>
<sequence length="887" mass="100337">MDLEPGTMDSVRSGPYGQIFRPDNFVFGQSGAGNNLAKGHYTEGAELIDSVLDVVRKEAENCDCLQDSFELLVSSVASRKYYMVDVVVAWYTVNLVVFFVDKKLPELPDRTSGYSPILLPLSMKDKDSWNKEDNHKLLNGNSVDPADRMSLYIGNLSSRTSRDELERVFQRFGQCNVRLKDGYGFVVYNFPPNAEKALRALQGRSICGKPLTLTWSNKQPRPFNRSIKDARSYEPLRQRSSVKGESYFYRKVQSNGLQDHKFGDKQLGRSQRRLNSVDMLDEDMSYPWDGMEDNIQEDHHDRVETLPDKGGSVEPNLVDNGRWGEEYHDQLNDNIVENGRYEHYQGFDRKGEDETHRMAYSGGSPAPQSSHEIMGREHLFEGPLDAHIDSKYQQTCYNCGGIGHKMRNCSRAKFSQRKYTRLDHRHADDINRTVRGEGKLERYVSRSQGKLQSTRDSVSMSQLLDDRKTSDSRRHRKLITNEGSTKAEEIDRVRKEHHRGKKRHNRDFGNQKKHSEKKANSSSSNSDYIKSRPHSTSRSSIPVPRSGLHSRSSLVSSRAHSPPSDSGSSSTSLYSRSKRSKSRLKSSSHTPLSLSVSPGRSLLSSPNTVKLDPKGILGNAAASKSKQILSEKGLQVGDTRLENAKPENNMLVEVNENALSSSKVEDEINKDLPIGRDENGNHTVSTSLYEITNPRTRLSEILKETKQHQNSDASMIAYTSLPIRNQHLEAPDNSNSCRSTSSMPPSEKAMLTARFSSETLKEANEHRIFDASMMEHVPLPIKNQHSEAPVSSYSGCSTGISSDEMFMVLKHYGLELPDDNERHLPPDAYFGSARLWPWQIIYYRRLKKGPISMENYARRVSQNQEFGIVDQYVRCSSGWGELGQECL</sequence>
<proteinExistence type="inferred from homology"/>
<dbReference type="GO" id="GO:0007017">
    <property type="term" value="P:microtubule-based process"/>
    <property type="evidence" value="ECO:0007669"/>
    <property type="project" value="InterPro"/>
</dbReference>
<evidence type="ECO:0000256" key="5">
    <source>
        <dbReference type="PROSITE-ProRule" id="PRU00047"/>
    </source>
</evidence>
<evidence type="ECO:0000313" key="10">
    <source>
        <dbReference type="EMBL" id="TXG58176.1"/>
    </source>
</evidence>
<dbReference type="GO" id="GO:0005525">
    <property type="term" value="F:GTP binding"/>
    <property type="evidence" value="ECO:0007669"/>
    <property type="project" value="UniProtKB-KW"/>
</dbReference>
<keyword evidence="5" id="KW-0479">Metal-binding</keyword>
<dbReference type="GO" id="GO:0005200">
    <property type="term" value="F:structural constituent of cytoskeleton"/>
    <property type="evidence" value="ECO:0007669"/>
    <property type="project" value="InterPro"/>
</dbReference>
<dbReference type="PROSITE" id="PS50102">
    <property type="entry name" value="RRM"/>
    <property type="match status" value="1"/>
</dbReference>
<accession>A0A5C7HPE1</accession>
<dbReference type="SUPFAM" id="SSF54928">
    <property type="entry name" value="RNA-binding domain, RBD"/>
    <property type="match status" value="1"/>
</dbReference>
<feature type="compositionally biased region" description="Polar residues" evidence="7">
    <location>
        <begin position="732"/>
        <end position="744"/>
    </location>
</feature>
<dbReference type="PRINTS" id="PR01163">
    <property type="entry name" value="BETATUBULIN"/>
</dbReference>
<dbReference type="CDD" id="cd00590">
    <property type="entry name" value="RRM_SF"/>
    <property type="match status" value="1"/>
</dbReference>
<feature type="region of interest" description="Disordered" evidence="7">
    <location>
        <begin position="443"/>
        <end position="614"/>
    </location>
</feature>
<dbReference type="Pfam" id="PF00076">
    <property type="entry name" value="RRM_1"/>
    <property type="match status" value="1"/>
</dbReference>
<name>A0A5C7HPE1_9ROSI</name>
<feature type="compositionally biased region" description="Basic residues" evidence="7">
    <location>
        <begin position="576"/>
        <end position="586"/>
    </location>
</feature>
<dbReference type="PANTHER" id="PTHR48038">
    <property type="entry name" value="RIBONUCLEOPROTEIN RB97D"/>
    <property type="match status" value="1"/>
</dbReference>
<dbReference type="Gene3D" id="3.30.70.330">
    <property type="match status" value="1"/>
</dbReference>
<dbReference type="GO" id="GO:0003924">
    <property type="term" value="F:GTPase activity"/>
    <property type="evidence" value="ECO:0007669"/>
    <property type="project" value="InterPro"/>
</dbReference>
<protein>
    <recommendedName>
        <fullName evidence="12">CCHC-type domain-containing protein</fullName>
    </recommendedName>
</protein>
<dbReference type="InterPro" id="IPR003008">
    <property type="entry name" value="Tubulin_FtsZ_GTPase"/>
</dbReference>
<feature type="region of interest" description="Disordered" evidence="7">
    <location>
        <begin position="728"/>
        <end position="747"/>
    </location>
</feature>
<evidence type="ECO:0000256" key="3">
    <source>
        <dbReference type="ARBA" id="ARBA00022741"/>
    </source>
</evidence>
<dbReference type="SMART" id="SM00360">
    <property type="entry name" value="RRM"/>
    <property type="match status" value="1"/>
</dbReference>
<dbReference type="GO" id="GO:0003723">
    <property type="term" value="F:RNA binding"/>
    <property type="evidence" value="ECO:0007669"/>
    <property type="project" value="UniProtKB-UniRule"/>
</dbReference>
<reference evidence="11" key="1">
    <citation type="journal article" date="2019" name="Gigascience">
        <title>De novo genome assembly of the endangered Acer yangbiense, a plant species with extremely small populations endemic to Yunnan Province, China.</title>
        <authorList>
            <person name="Yang J."/>
            <person name="Wariss H.M."/>
            <person name="Tao L."/>
            <person name="Zhang R."/>
            <person name="Yun Q."/>
            <person name="Hollingsworth P."/>
            <person name="Dao Z."/>
            <person name="Luo G."/>
            <person name="Guo H."/>
            <person name="Ma Y."/>
            <person name="Sun W."/>
        </authorList>
    </citation>
    <scope>NUCLEOTIDE SEQUENCE [LARGE SCALE GENOMIC DNA]</scope>
    <source>
        <strain evidence="11">cv. Malutang</strain>
    </source>
</reference>
<evidence type="ECO:0000256" key="6">
    <source>
        <dbReference type="PROSITE-ProRule" id="PRU00176"/>
    </source>
</evidence>
<dbReference type="InterPro" id="IPR035979">
    <property type="entry name" value="RBD_domain_sf"/>
</dbReference>
<dbReference type="InterPro" id="IPR036525">
    <property type="entry name" value="Tubulin/FtsZ_GTPase_sf"/>
</dbReference>
<feature type="domain" description="RRM" evidence="8">
    <location>
        <begin position="149"/>
        <end position="218"/>
    </location>
</feature>
<gene>
    <name evidence="10" type="ORF">EZV62_016005</name>
</gene>
<dbReference type="InterPro" id="IPR002453">
    <property type="entry name" value="Beta_tubulin"/>
</dbReference>
<keyword evidence="3" id="KW-0547">Nucleotide-binding</keyword>
<keyword evidence="6" id="KW-0694">RNA-binding</keyword>
<dbReference type="InterPro" id="IPR000504">
    <property type="entry name" value="RRM_dom"/>
</dbReference>
<dbReference type="Proteomes" id="UP000323000">
    <property type="component" value="Chromosome 7"/>
</dbReference>
<dbReference type="Pfam" id="PF00091">
    <property type="entry name" value="Tubulin"/>
    <property type="match status" value="1"/>
</dbReference>
<evidence type="ECO:0000256" key="2">
    <source>
        <dbReference type="ARBA" id="ARBA00022701"/>
    </source>
</evidence>
<evidence type="ECO:0000256" key="1">
    <source>
        <dbReference type="ARBA" id="ARBA00009636"/>
    </source>
</evidence>
<dbReference type="GO" id="GO:0005874">
    <property type="term" value="C:microtubule"/>
    <property type="evidence" value="ECO:0007669"/>
    <property type="project" value="UniProtKB-KW"/>
</dbReference>
<keyword evidence="2" id="KW-0493">Microtubule</keyword>
<feature type="compositionally biased region" description="Polar residues" evidence="7">
    <location>
        <begin position="445"/>
        <end position="462"/>
    </location>
</feature>
<evidence type="ECO:0000259" key="9">
    <source>
        <dbReference type="PROSITE" id="PS50158"/>
    </source>
</evidence>
<dbReference type="OrthoDB" id="5970at2759"/>
<keyword evidence="4" id="KW-0342">GTP-binding</keyword>
<dbReference type="GO" id="GO:0008270">
    <property type="term" value="F:zinc ion binding"/>
    <property type="evidence" value="ECO:0007669"/>
    <property type="project" value="UniProtKB-KW"/>
</dbReference>
<evidence type="ECO:0000256" key="4">
    <source>
        <dbReference type="ARBA" id="ARBA00023134"/>
    </source>
</evidence>
<keyword evidence="5" id="KW-0862">Zinc</keyword>